<dbReference type="EMBL" id="BAAARY010000004">
    <property type="protein sequence ID" value="GAA2517618.1"/>
    <property type="molecule type" value="Genomic_DNA"/>
</dbReference>
<evidence type="ECO:0000313" key="11">
    <source>
        <dbReference type="EMBL" id="GAA2517618.1"/>
    </source>
</evidence>
<keyword evidence="9" id="KW-0472">Membrane</keyword>
<evidence type="ECO:0000313" key="12">
    <source>
        <dbReference type="Proteomes" id="UP001499978"/>
    </source>
</evidence>
<keyword evidence="5" id="KW-0227">DNA damage</keyword>
<accession>A0ABN3NE04</accession>
<keyword evidence="7" id="KW-0460">Magnesium</keyword>
<keyword evidence="6" id="KW-0378">Hydrolase</keyword>
<feature type="domain" description="Endonuclease/exonuclease/phosphatase" evidence="10">
    <location>
        <begin position="10"/>
        <end position="218"/>
    </location>
</feature>
<dbReference type="Gene3D" id="3.60.10.10">
    <property type="entry name" value="Endonuclease/exonuclease/phosphatase"/>
    <property type="match status" value="1"/>
</dbReference>
<keyword evidence="11" id="KW-0255">Endonuclease</keyword>
<evidence type="ECO:0000256" key="1">
    <source>
        <dbReference type="ARBA" id="ARBA00001936"/>
    </source>
</evidence>
<evidence type="ECO:0000256" key="3">
    <source>
        <dbReference type="ARBA" id="ARBA00022722"/>
    </source>
</evidence>
<keyword evidence="8" id="KW-0234">DNA repair</keyword>
<evidence type="ECO:0000259" key="10">
    <source>
        <dbReference type="Pfam" id="PF03372"/>
    </source>
</evidence>
<protein>
    <submittedName>
        <fullName evidence="11">Endonuclease/exonuclease/phosphatase family protein</fullName>
    </submittedName>
</protein>
<dbReference type="Pfam" id="PF03372">
    <property type="entry name" value="Exo_endo_phos"/>
    <property type="match status" value="1"/>
</dbReference>
<dbReference type="InterPro" id="IPR005135">
    <property type="entry name" value="Endo/exonuclease/phosphatase"/>
</dbReference>
<keyword evidence="9" id="KW-1133">Transmembrane helix</keyword>
<dbReference type="RefSeq" id="WP_344169791.1">
    <property type="nucleotide sequence ID" value="NZ_BAAARY010000004.1"/>
</dbReference>
<dbReference type="PANTHER" id="PTHR15822">
    <property type="entry name" value="TRAF AND TNF RECEPTOR-ASSOCIATED PROTEIN"/>
    <property type="match status" value="1"/>
</dbReference>
<evidence type="ECO:0000256" key="4">
    <source>
        <dbReference type="ARBA" id="ARBA00022723"/>
    </source>
</evidence>
<proteinExistence type="predicted"/>
<keyword evidence="12" id="KW-1185">Reference proteome</keyword>
<keyword evidence="4" id="KW-0479">Metal-binding</keyword>
<evidence type="ECO:0000256" key="7">
    <source>
        <dbReference type="ARBA" id="ARBA00022842"/>
    </source>
</evidence>
<evidence type="ECO:0000256" key="9">
    <source>
        <dbReference type="SAM" id="Phobius"/>
    </source>
</evidence>
<dbReference type="GO" id="GO:0004519">
    <property type="term" value="F:endonuclease activity"/>
    <property type="evidence" value="ECO:0007669"/>
    <property type="project" value="UniProtKB-KW"/>
</dbReference>
<comment type="cofactor">
    <cofactor evidence="1">
        <name>Mn(2+)</name>
        <dbReference type="ChEBI" id="CHEBI:29035"/>
    </cofactor>
</comment>
<dbReference type="SUPFAM" id="SSF56219">
    <property type="entry name" value="DNase I-like"/>
    <property type="match status" value="1"/>
</dbReference>
<evidence type="ECO:0000256" key="8">
    <source>
        <dbReference type="ARBA" id="ARBA00023204"/>
    </source>
</evidence>
<dbReference type="InterPro" id="IPR036691">
    <property type="entry name" value="Endo/exonu/phosph_ase_sf"/>
</dbReference>
<keyword evidence="3" id="KW-0540">Nuclease</keyword>
<comment type="caution">
    <text evidence="11">The sequence shown here is derived from an EMBL/GenBank/DDBJ whole genome shotgun (WGS) entry which is preliminary data.</text>
</comment>
<keyword evidence="9" id="KW-0812">Transmembrane</keyword>
<comment type="cofactor">
    <cofactor evidence="2">
        <name>Mg(2+)</name>
        <dbReference type="ChEBI" id="CHEBI:18420"/>
    </cofactor>
</comment>
<dbReference type="Proteomes" id="UP001499978">
    <property type="component" value="Unassembled WGS sequence"/>
</dbReference>
<reference evidence="11 12" key="1">
    <citation type="journal article" date="2019" name="Int. J. Syst. Evol. Microbiol.">
        <title>The Global Catalogue of Microorganisms (GCM) 10K type strain sequencing project: providing services to taxonomists for standard genome sequencing and annotation.</title>
        <authorList>
            <consortium name="The Broad Institute Genomics Platform"/>
            <consortium name="The Broad Institute Genome Sequencing Center for Infectious Disease"/>
            <person name="Wu L."/>
            <person name="Ma J."/>
        </authorList>
    </citation>
    <scope>NUCLEOTIDE SEQUENCE [LARGE SCALE GENOMIC DNA]</scope>
    <source>
        <strain evidence="11 12">JCM 3367</strain>
    </source>
</reference>
<sequence length="248" mass="27120">MGDPVRLRVLSYNVHTQRDDPRALARTVRDLAPDVVIVQEGPRRLRWRARCAQLAHGFGLVVAAGGLPSLGNLILVSLRVRVRRAWCLAYPLTPGRHLRGAAFAECEVGGASLLVVGSHLATHAAERPGQARRLRDELRKSTRPVVVGADLNDEPGGPAYQALTESLVDAAAAVGDERPTYPCREPRRRIDMLLVEPGIGVRRYDVVDTPVSRAASDHFPILADLDLPRDGRTAVTRPVDYGSRSDDR</sequence>
<dbReference type="PANTHER" id="PTHR15822:SF4">
    <property type="entry name" value="TYROSYL-DNA PHOSPHODIESTERASE 2"/>
    <property type="match status" value="1"/>
</dbReference>
<evidence type="ECO:0000256" key="5">
    <source>
        <dbReference type="ARBA" id="ARBA00022763"/>
    </source>
</evidence>
<gene>
    <name evidence="11" type="ORF">GCM10010201_13080</name>
</gene>
<dbReference type="InterPro" id="IPR051547">
    <property type="entry name" value="TDP2-like"/>
</dbReference>
<evidence type="ECO:0000256" key="6">
    <source>
        <dbReference type="ARBA" id="ARBA00022801"/>
    </source>
</evidence>
<feature type="transmembrane region" description="Helical" evidence="9">
    <location>
        <begin position="54"/>
        <end position="76"/>
    </location>
</feature>
<name>A0ABN3NE04_9ACTN</name>
<evidence type="ECO:0000256" key="2">
    <source>
        <dbReference type="ARBA" id="ARBA00001946"/>
    </source>
</evidence>
<organism evidence="11 12">
    <name type="scientific">Pilimelia columellifera subsp. columellifera</name>
    <dbReference type="NCBI Taxonomy" id="706583"/>
    <lineage>
        <taxon>Bacteria</taxon>
        <taxon>Bacillati</taxon>
        <taxon>Actinomycetota</taxon>
        <taxon>Actinomycetes</taxon>
        <taxon>Micromonosporales</taxon>
        <taxon>Micromonosporaceae</taxon>
        <taxon>Pilimelia</taxon>
    </lineage>
</organism>